<name>A0ACB8SVU1_9AGAM</name>
<comment type="caution">
    <text evidence="1">The sequence shown here is derived from an EMBL/GenBank/DDBJ whole genome shotgun (WGS) entry which is preliminary data.</text>
</comment>
<evidence type="ECO:0000313" key="1">
    <source>
        <dbReference type="EMBL" id="KAI0060589.1"/>
    </source>
</evidence>
<reference evidence="1" key="1">
    <citation type="submission" date="2021-03" db="EMBL/GenBank/DDBJ databases">
        <authorList>
            <consortium name="DOE Joint Genome Institute"/>
            <person name="Ahrendt S."/>
            <person name="Looney B.P."/>
            <person name="Miyauchi S."/>
            <person name="Morin E."/>
            <person name="Drula E."/>
            <person name="Courty P.E."/>
            <person name="Chicoki N."/>
            <person name="Fauchery L."/>
            <person name="Kohler A."/>
            <person name="Kuo A."/>
            <person name="Labutti K."/>
            <person name="Pangilinan J."/>
            <person name="Lipzen A."/>
            <person name="Riley R."/>
            <person name="Andreopoulos W."/>
            <person name="He G."/>
            <person name="Johnson J."/>
            <person name="Barry K.W."/>
            <person name="Grigoriev I.V."/>
            <person name="Nagy L."/>
            <person name="Hibbett D."/>
            <person name="Henrissat B."/>
            <person name="Matheny P.B."/>
            <person name="Labbe J."/>
            <person name="Martin F."/>
        </authorList>
    </citation>
    <scope>NUCLEOTIDE SEQUENCE</scope>
    <source>
        <strain evidence="1">HHB10654</strain>
    </source>
</reference>
<gene>
    <name evidence="1" type="ORF">BV25DRAFT_1807050</name>
</gene>
<evidence type="ECO:0000313" key="2">
    <source>
        <dbReference type="Proteomes" id="UP000814140"/>
    </source>
</evidence>
<accession>A0ACB8SVU1</accession>
<organism evidence="1 2">
    <name type="scientific">Artomyces pyxidatus</name>
    <dbReference type="NCBI Taxonomy" id="48021"/>
    <lineage>
        <taxon>Eukaryota</taxon>
        <taxon>Fungi</taxon>
        <taxon>Dikarya</taxon>
        <taxon>Basidiomycota</taxon>
        <taxon>Agaricomycotina</taxon>
        <taxon>Agaricomycetes</taxon>
        <taxon>Russulales</taxon>
        <taxon>Auriscalpiaceae</taxon>
        <taxon>Artomyces</taxon>
    </lineage>
</organism>
<sequence>MSDPIAQLVELVDLSHHFDNHVPVYPGDPPFRCVQHCTVPRDGYSVHELDISSHAGTHIDAPSHFFADLPSIDQLPLDAFIRPVLVIDVSHKPARQRISWHDVQPYQDQVKDGMAVFFCTGWSRFWTDADGRYFDHPWIEKDVAERLIALGVKVLGTDTMSPDQSPVVGDRGEGREVEDTGYGVHEAVLGAGLIIAENLTNLGALKSLQDAGGAPQSAWMVNLTPLKITGCDGSPVRAFAWKARF</sequence>
<keyword evidence="2" id="KW-1185">Reference proteome</keyword>
<reference evidence="1" key="2">
    <citation type="journal article" date="2022" name="New Phytol.">
        <title>Evolutionary transition to the ectomycorrhizal habit in the genomes of a hyperdiverse lineage of mushroom-forming fungi.</title>
        <authorList>
            <person name="Looney B."/>
            <person name="Miyauchi S."/>
            <person name="Morin E."/>
            <person name="Drula E."/>
            <person name="Courty P.E."/>
            <person name="Kohler A."/>
            <person name="Kuo A."/>
            <person name="LaButti K."/>
            <person name="Pangilinan J."/>
            <person name="Lipzen A."/>
            <person name="Riley R."/>
            <person name="Andreopoulos W."/>
            <person name="He G."/>
            <person name="Johnson J."/>
            <person name="Nolan M."/>
            <person name="Tritt A."/>
            <person name="Barry K.W."/>
            <person name="Grigoriev I.V."/>
            <person name="Nagy L.G."/>
            <person name="Hibbett D."/>
            <person name="Henrissat B."/>
            <person name="Matheny P.B."/>
            <person name="Labbe J."/>
            <person name="Martin F.M."/>
        </authorList>
    </citation>
    <scope>NUCLEOTIDE SEQUENCE</scope>
    <source>
        <strain evidence="1">HHB10654</strain>
    </source>
</reference>
<proteinExistence type="predicted"/>
<protein>
    <submittedName>
        <fullName evidence="1">Cyclase</fullName>
    </submittedName>
</protein>
<dbReference type="EMBL" id="MU277218">
    <property type="protein sequence ID" value="KAI0060589.1"/>
    <property type="molecule type" value="Genomic_DNA"/>
</dbReference>
<dbReference type="Proteomes" id="UP000814140">
    <property type="component" value="Unassembled WGS sequence"/>
</dbReference>